<evidence type="ECO:0000256" key="4">
    <source>
        <dbReference type="ARBA" id="ARBA00022989"/>
    </source>
</evidence>
<reference evidence="10 11" key="1">
    <citation type="submission" date="2023-05" db="EMBL/GenBank/DDBJ databases">
        <title>B98-5 Cell Line De Novo Hybrid Assembly: An Optical Mapping Approach.</title>
        <authorList>
            <person name="Kananen K."/>
            <person name="Auerbach J.A."/>
            <person name="Kautto E."/>
            <person name="Blachly J.S."/>
        </authorList>
    </citation>
    <scope>NUCLEOTIDE SEQUENCE [LARGE SCALE GENOMIC DNA]</scope>
    <source>
        <strain evidence="10">B95-8</strain>
        <tissue evidence="10">Cell line</tissue>
    </source>
</reference>
<evidence type="ECO:0000313" key="10">
    <source>
        <dbReference type="EMBL" id="KAK2091483.1"/>
    </source>
</evidence>
<keyword evidence="7" id="KW-0325">Glycoprotein</keyword>
<evidence type="ECO:0000256" key="7">
    <source>
        <dbReference type="ARBA" id="ARBA00023180"/>
    </source>
</evidence>
<protein>
    <submittedName>
        <fullName evidence="10">Interleukin-17 receptor C</fullName>
    </submittedName>
</protein>
<dbReference type="PANTHER" id="PTHR15583">
    <property type="entry name" value="INTERLEUKIN-17 RECEPTOR"/>
    <property type="match status" value="1"/>
</dbReference>
<evidence type="ECO:0000256" key="8">
    <source>
        <dbReference type="SAM" id="MobiDB-lite"/>
    </source>
</evidence>
<comment type="caution">
    <text evidence="10">The sequence shown here is derived from an EMBL/GenBank/DDBJ whole genome shotgun (WGS) entry which is preliminary data.</text>
</comment>
<dbReference type="InterPro" id="IPR013568">
    <property type="entry name" value="SEFIR_dom"/>
</dbReference>
<sequence length="214" mass="22877">MDKSLGGAYTSSPLPSPGRAALLLYSADDSSFERLVGALASALCQLPLRVAGPVAWFHAQRRQTLQEGGMVILLFSPGAVSLCSEWLQDGASAPQWLQDEVSAPGAQGPHDAFRASLSCVLPDFLQGRASGRYVAACFDRLLHPDAVPDLFRTVPVFSLPSQLPDFLGVLQRPSAPRRNKCPGPFSQPWRATSILRGPPGRDAGWDLGRGTGLE</sequence>
<organism evidence="10 11">
    <name type="scientific">Saguinus oedipus</name>
    <name type="common">Cotton-top tamarin</name>
    <name type="synonym">Oedipomidas oedipus</name>
    <dbReference type="NCBI Taxonomy" id="9490"/>
    <lineage>
        <taxon>Eukaryota</taxon>
        <taxon>Metazoa</taxon>
        <taxon>Chordata</taxon>
        <taxon>Craniata</taxon>
        <taxon>Vertebrata</taxon>
        <taxon>Euteleostomi</taxon>
        <taxon>Mammalia</taxon>
        <taxon>Eutheria</taxon>
        <taxon>Euarchontoglires</taxon>
        <taxon>Primates</taxon>
        <taxon>Haplorrhini</taxon>
        <taxon>Platyrrhini</taxon>
        <taxon>Cebidae</taxon>
        <taxon>Callitrichinae</taxon>
        <taxon>Saguinus</taxon>
    </lineage>
</organism>
<dbReference type="InterPro" id="IPR039465">
    <property type="entry name" value="IL-17_rcpt-like"/>
</dbReference>
<dbReference type="EMBL" id="JASSZA010000016">
    <property type="protein sequence ID" value="KAK2091483.1"/>
    <property type="molecule type" value="Genomic_DNA"/>
</dbReference>
<evidence type="ECO:0000256" key="5">
    <source>
        <dbReference type="ARBA" id="ARBA00023136"/>
    </source>
</evidence>
<keyword evidence="5" id="KW-0472">Membrane</keyword>
<evidence type="ECO:0000313" key="11">
    <source>
        <dbReference type="Proteomes" id="UP001266305"/>
    </source>
</evidence>
<proteinExistence type="predicted"/>
<feature type="region of interest" description="Disordered" evidence="8">
    <location>
        <begin position="188"/>
        <end position="214"/>
    </location>
</feature>
<gene>
    <name evidence="10" type="primary">IL17RC</name>
    <name evidence="10" type="ORF">P7K49_030767</name>
</gene>
<keyword evidence="11" id="KW-1185">Reference proteome</keyword>
<dbReference type="PROSITE" id="PS51534">
    <property type="entry name" value="SEFIR"/>
    <property type="match status" value="1"/>
</dbReference>
<dbReference type="Pfam" id="PF08357">
    <property type="entry name" value="SEFIR"/>
    <property type="match status" value="1"/>
</dbReference>
<name>A0ABQ9U343_SAGOE</name>
<keyword evidence="4" id="KW-1133">Transmembrane helix</keyword>
<evidence type="ECO:0000256" key="3">
    <source>
        <dbReference type="ARBA" id="ARBA00022729"/>
    </source>
</evidence>
<keyword evidence="6 10" id="KW-0675">Receptor</keyword>
<keyword evidence="3" id="KW-0732">Signal</keyword>
<feature type="domain" description="SEFIR" evidence="9">
    <location>
        <begin position="18"/>
        <end position="168"/>
    </location>
</feature>
<evidence type="ECO:0000259" key="9">
    <source>
        <dbReference type="PROSITE" id="PS51534"/>
    </source>
</evidence>
<accession>A0ABQ9U343</accession>
<evidence type="ECO:0000256" key="1">
    <source>
        <dbReference type="ARBA" id="ARBA00004479"/>
    </source>
</evidence>
<keyword evidence="2" id="KW-0812">Transmembrane</keyword>
<dbReference type="Gene3D" id="3.40.50.11530">
    <property type="match status" value="1"/>
</dbReference>
<evidence type="ECO:0000256" key="2">
    <source>
        <dbReference type="ARBA" id="ARBA00022692"/>
    </source>
</evidence>
<comment type="subcellular location">
    <subcellularLocation>
        <location evidence="1">Membrane</location>
        <topology evidence="1">Single-pass type I membrane protein</topology>
    </subcellularLocation>
</comment>
<evidence type="ECO:0000256" key="6">
    <source>
        <dbReference type="ARBA" id="ARBA00023170"/>
    </source>
</evidence>
<dbReference type="PANTHER" id="PTHR15583:SF12">
    <property type="entry name" value="INTERLEUKIN-17 RECEPTOR C"/>
    <property type="match status" value="1"/>
</dbReference>
<dbReference type="Proteomes" id="UP001266305">
    <property type="component" value="Unassembled WGS sequence"/>
</dbReference>